<dbReference type="GeneID" id="25989101"/>
<dbReference type="HOGENOM" id="CLU_877699_0_0_1"/>
<organism evidence="8 9">
    <name type="scientific">Trichosporon asahii var. asahii (strain ATCC 90039 / CBS 2479 / JCM 2466 / KCTC 7840 / NBRC 103889/ NCYC 2677 / UAMH 7654)</name>
    <name type="common">Yeast</name>
    <dbReference type="NCBI Taxonomy" id="1186058"/>
    <lineage>
        <taxon>Eukaryota</taxon>
        <taxon>Fungi</taxon>
        <taxon>Dikarya</taxon>
        <taxon>Basidiomycota</taxon>
        <taxon>Agaricomycotina</taxon>
        <taxon>Tremellomycetes</taxon>
        <taxon>Trichosporonales</taxon>
        <taxon>Trichosporonaceae</taxon>
        <taxon>Trichosporon</taxon>
    </lineage>
</organism>
<dbReference type="GO" id="GO:0010945">
    <property type="term" value="F:coenzyme A diphosphatase activity"/>
    <property type="evidence" value="ECO:0007669"/>
    <property type="project" value="InterPro"/>
</dbReference>
<dbReference type="KEGG" id="tasa:A1Q1_05589"/>
<dbReference type="SUPFAM" id="SSF55811">
    <property type="entry name" value="Nudix"/>
    <property type="match status" value="1"/>
</dbReference>
<comment type="caution">
    <text evidence="8">The sequence shown here is derived from an EMBL/GenBank/DDBJ whole genome shotgun (WGS) entry which is preliminary data.</text>
</comment>
<dbReference type="VEuPathDB" id="FungiDB:A1Q1_05589"/>
<proteinExistence type="predicted"/>
<dbReference type="EMBL" id="ALBS01000316">
    <property type="protein sequence ID" value="EJT45969.1"/>
    <property type="molecule type" value="Genomic_DNA"/>
</dbReference>
<keyword evidence="4" id="KW-0378">Hydrolase</keyword>
<evidence type="ECO:0000256" key="7">
    <source>
        <dbReference type="SAM" id="MobiDB-lite"/>
    </source>
</evidence>
<evidence type="ECO:0000256" key="6">
    <source>
        <dbReference type="ARBA" id="ARBA00023211"/>
    </source>
</evidence>
<evidence type="ECO:0000256" key="4">
    <source>
        <dbReference type="ARBA" id="ARBA00022801"/>
    </source>
</evidence>
<gene>
    <name evidence="8" type="ORF">A1Q1_05589</name>
</gene>
<protein>
    <recommendedName>
        <fullName evidence="10">Nudix hydrolase domain-containing protein</fullName>
    </recommendedName>
</protein>
<comment type="cofactor">
    <cofactor evidence="2">
        <name>Mg(2+)</name>
        <dbReference type="ChEBI" id="CHEBI:18420"/>
    </cofactor>
</comment>
<dbReference type="Proteomes" id="UP000002748">
    <property type="component" value="Unassembled WGS sequence"/>
</dbReference>
<reference evidence="8 9" key="1">
    <citation type="journal article" date="2012" name="Eukaryot. Cell">
        <title>Draft genome sequence of CBS 2479, the standard type strain of Trichosporon asahii.</title>
        <authorList>
            <person name="Yang R.Y."/>
            <person name="Li H.T."/>
            <person name="Zhu H."/>
            <person name="Zhou G.P."/>
            <person name="Wang M."/>
            <person name="Wang L."/>
        </authorList>
    </citation>
    <scope>NUCLEOTIDE SEQUENCE [LARGE SCALE GENOMIC DNA]</scope>
    <source>
        <strain evidence="9">ATCC 90039 / CBS 2479 / JCM 2466 / KCTC 7840 / NCYC 2677 / UAMH 7654</strain>
    </source>
</reference>
<evidence type="ECO:0000313" key="8">
    <source>
        <dbReference type="EMBL" id="EJT45969.1"/>
    </source>
</evidence>
<feature type="region of interest" description="Disordered" evidence="7">
    <location>
        <begin position="23"/>
        <end position="44"/>
    </location>
</feature>
<dbReference type="PANTHER" id="PTHR12992">
    <property type="entry name" value="NUDIX HYDROLASE"/>
    <property type="match status" value="1"/>
</dbReference>
<name>J6ENM0_TRIAS</name>
<dbReference type="GO" id="GO:0015938">
    <property type="term" value="P:coenzyme A catabolic process"/>
    <property type="evidence" value="ECO:0007669"/>
    <property type="project" value="TreeGrafter"/>
</dbReference>
<evidence type="ECO:0000256" key="3">
    <source>
        <dbReference type="ARBA" id="ARBA00022723"/>
    </source>
</evidence>
<keyword evidence="6" id="KW-0464">Manganese</keyword>
<dbReference type="Gene3D" id="3.90.79.10">
    <property type="entry name" value="Nucleoside Triphosphate Pyrophosphohydrolase"/>
    <property type="match status" value="1"/>
</dbReference>
<evidence type="ECO:0008006" key="10">
    <source>
        <dbReference type="Google" id="ProtNLM"/>
    </source>
</evidence>
<dbReference type="AlphaFoldDB" id="J6ENM0"/>
<evidence type="ECO:0000256" key="2">
    <source>
        <dbReference type="ARBA" id="ARBA00001946"/>
    </source>
</evidence>
<dbReference type="InterPro" id="IPR015797">
    <property type="entry name" value="NUDIX_hydrolase-like_dom_sf"/>
</dbReference>
<evidence type="ECO:0000256" key="1">
    <source>
        <dbReference type="ARBA" id="ARBA00001936"/>
    </source>
</evidence>
<dbReference type="InterPro" id="IPR045121">
    <property type="entry name" value="CoAse"/>
</dbReference>
<dbReference type="RefSeq" id="XP_014176273.1">
    <property type="nucleotide sequence ID" value="XM_014320798.1"/>
</dbReference>
<evidence type="ECO:0000313" key="9">
    <source>
        <dbReference type="Proteomes" id="UP000002748"/>
    </source>
</evidence>
<dbReference type="PANTHER" id="PTHR12992:SF24">
    <property type="entry name" value="PEROXISOMAL COENZYME A DIPHOSPHATASE NUDT7"/>
    <property type="match status" value="1"/>
</dbReference>
<sequence length="317" mass="34598">MDAIPNGVAASLSSGRSTPSHIGTGVHILAGPSQPPSNLASGASSLNESYDYDYDLCPIPSSILDSLPAESRQLTSRYPGARQAAVLIALYQREGEDGLRVLLTTRAAHLRRNPGQTRREAHEEIGLPPRSEDVYNVAVLEPIVTVMPVGAMWKHHIIVTRESAIVPPPALPCTPQAAARSTPILDDLMPNPDEVECIFDHPFGAIHRGSVAGDAVSDLVPLGSDWWPLEDEFHGFTSDVLISATTVAYSREPEYGHMAAEQLSFAETIREVLLRLASEGEEPEREIEWKATQRQQSEMARVKARVKQEAEGRCEEL</sequence>
<accession>J6ENM0</accession>
<dbReference type="GO" id="GO:0046872">
    <property type="term" value="F:metal ion binding"/>
    <property type="evidence" value="ECO:0007669"/>
    <property type="project" value="UniProtKB-KW"/>
</dbReference>
<comment type="cofactor">
    <cofactor evidence="1">
        <name>Mn(2+)</name>
        <dbReference type="ChEBI" id="CHEBI:29035"/>
    </cofactor>
</comment>
<evidence type="ECO:0000256" key="5">
    <source>
        <dbReference type="ARBA" id="ARBA00022842"/>
    </source>
</evidence>
<keyword evidence="3" id="KW-0479">Metal-binding</keyword>
<dbReference type="OrthoDB" id="10260614at2759"/>
<keyword evidence="5" id="KW-0460">Magnesium</keyword>